<comment type="subcellular location">
    <subcellularLocation>
        <location evidence="1">Cell envelope</location>
    </subcellularLocation>
</comment>
<keyword evidence="6" id="KW-0812">Transmembrane</keyword>
<keyword evidence="3" id="KW-0201">Cytochrome c-type biogenesis</keyword>
<dbReference type="SUPFAM" id="SSF48452">
    <property type="entry name" value="TPR-like"/>
    <property type="match status" value="2"/>
</dbReference>
<evidence type="ECO:0000256" key="1">
    <source>
        <dbReference type="ARBA" id="ARBA00004196"/>
    </source>
</evidence>
<feature type="repeat" description="TPR" evidence="5">
    <location>
        <begin position="156"/>
        <end position="189"/>
    </location>
</feature>
<dbReference type="RefSeq" id="WP_418160809.1">
    <property type="nucleotide sequence ID" value="NZ_JBBLZC010000020.1"/>
</dbReference>
<name>A0ABU8XVL1_9PROT</name>
<dbReference type="SMART" id="SM00028">
    <property type="entry name" value="TPR"/>
    <property type="match status" value="3"/>
</dbReference>
<evidence type="ECO:0000256" key="3">
    <source>
        <dbReference type="ARBA" id="ARBA00022748"/>
    </source>
</evidence>
<feature type="transmembrane region" description="Helical" evidence="6">
    <location>
        <begin position="94"/>
        <end position="113"/>
    </location>
</feature>
<keyword evidence="6" id="KW-1133">Transmembrane helix</keyword>
<dbReference type="PANTHER" id="PTHR47870:SF1">
    <property type="entry name" value="CYTOCHROME C-TYPE BIOGENESIS PROTEIN CCMH"/>
    <property type="match status" value="1"/>
</dbReference>
<feature type="repeat" description="TPR" evidence="5">
    <location>
        <begin position="337"/>
        <end position="370"/>
    </location>
</feature>
<feature type="domain" description="Cytochrome c-type biogenesis protein H TPR" evidence="7">
    <location>
        <begin position="326"/>
        <end position="449"/>
    </location>
</feature>
<evidence type="ECO:0000256" key="5">
    <source>
        <dbReference type="PROSITE-ProRule" id="PRU00339"/>
    </source>
</evidence>
<sequence length="462" mass="50382">MNSLFLVFAVLTVIAVGAVLWPVFRRQHTPQRARFELDVYRDQLAEIDRDLERGLIAPAEAKAARLEVERRLLRAAGSLDPEAKQPAAAGRHGPVLAAALAVPLLAAGLYGILGSPDLPDQPIASRQDRQQDPGRPDIRQMVAGLEARLQQNPGDVEGWLMLGRSKGVLGRPQEAVEAYRRAVALKPDDPRAQGGLAEALVTAAQGIVTPEAKGLFQRVAERDPADPRPDFYLGWADAQAGDYHMALERWRKLLAATPADAPWRPRVVDAIREAAGELELDPEAVLAQIPTPPATAAQPSQEDVAKIQAMSPEKRETFIRSMVEKLQARMDADGSDVEGWLRLAQARLVLGDAERAKATFEKALSLHPDVPVLLKGYAATLLGPVRPETGLPEIGDKAAELYSKAASLEPGDPEAWWYLGIRALQEGRKDEARANWQKVLAKLDPSRPEYAEVKSRLDQLGG</sequence>
<keyword evidence="4 5" id="KW-0802">TPR repeat</keyword>
<evidence type="ECO:0000259" key="7">
    <source>
        <dbReference type="Pfam" id="PF23914"/>
    </source>
</evidence>
<dbReference type="InterPro" id="IPR017560">
    <property type="entry name" value="Cyt_c_biogenesis_CcmI"/>
</dbReference>
<comment type="caution">
    <text evidence="8">The sequence shown here is derived from an EMBL/GenBank/DDBJ whole genome shotgun (WGS) entry which is preliminary data.</text>
</comment>
<dbReference type="NCBIfam" id="TIGR03142">
    <property type="entry name" value="cytochro_ccmI"/>
    <property type="match status" value="1"/>
</dbReference>
<evidence type="ECO:0000313" key="9">
    <source>
        <dbReference type="Proteomes" id="UP001375743"/>
    </source>
</evidence>
<organism evidence="8 9">
    <name type="scientific">Benzoatithermus flavus</name>
    <dbReference type="NCBI Taxonomy" id="3108223"/>
    <lineage>
        <taxon>Bacteria</taxon>
        <taxon>Pseudomonadati</taxon>
        <taxon>Pseudomonadota</taxon>
        <taxon>Alphaproteobacteria</taxon>
        <taxon>Geminicoccales</taxon>
        <taxon>Geminicoccaceae</taxon>
        <taxon>Benzoatithermus</taxon>
    </lineage>
</organism>
<evidence type="ECO:0000313" key="8">
    <source>
        <dbReference type="EMBL" id="MEK0084961.1"/>
    </source>
</evidence>
<proteinExistence type="predicted"/>
<accession>A0ABU8XVL1</accession>
<feature type="domain" description="Cytochrome c-type biogenesis protein H TPR" evidence="7">
    <location>
        <begin position="128"/>
        <end position="262"/>
    </location>
</feature>
<dbReference type="InterPro" id="IPR011990">
    <property type="entry name" value="TPR-like_helical_dom_sf"/>
</dbReference>
<evidence type="ECO:0000256" key="4">
    <source>
        <dbReference type="ARBA" id="ARBA00022803"/>
    </source>
</evidence>
<dbReference type="Pfam" id="PF23914">
    <property type="entry name" value="TPR_CcmH_CycH"/>
    <property type="match status" value="2"/>
</dbReference>
<gene>
    <name evidence="8" type="primary">ccmI</name>
    <name evidence="8" type="ORF">U1T56_17545</name>
</gene>
<protein>
    <submittedName>
        <fullName evidence="8">C-type cytochrome biogenesis protein CcmI</fullName>
    </submittedName>
</protein>
<dbReference type="PROSITE" id="PS50005">
    <property type="entry name" value="TPR"/>
    <property type="match status" value="2"/>
</dbReference>
<evidence type="ECO:0000256" key="6">
    <source>
        <dbReference type="SAM" id="Phobius"/>
    </source>
</evidence>
<dbReference type="InterPro" id="IPR019734">
    <property type="entry name" value="TPR_rpt"/>
</dbReference>
<feature type="transmembrane region" description="Helical" evidence="6">
    <location>
        <begin position="6"/>
        <end position="24"/>
    </location>
</feature>
<dbReference type="EMBL" id="JBBLZC010000020">
    <property type="protein sequence ID" value="MEK0084961.1"/>
    <property type="molecule type" value="Genomic_DNA"/>
</dbReference>
<dbReference type="InterPro" id="IPR051263">
    <property type="entry name" value="C-type_cytochrome_biogenesis"/>
</dbReference>
<dbReference type="Gene3D" id="1.25.40.10">
    <property type="entry name" value="Tetratricopeptide repeat domain"/>
    <property type="match status" value="2"/>
</dbReference>
<dbReference type="PANTHER" id="PTHR47870">
    <property type="entry name" value="CYTOCHROME C-TYPE BIOGENESIS PROTEIN CCMH"/>
    <property type="match status" value="1"/>
</dbReference>
<reference evidence="8 9" key="1">
    <citation type="submission" date="2024-01" db="EMBL/GenBank/DDBJ databases">
        <title>Multi-omics insights into the function and evolution of sodium benzoate biodegradation pathways in Benzoatithermus flavus gen. nov., sp. nov. from hot spring.</title>
        <authorList>
            <person name="Hu C.-J."/>
            <person name="Li W.-J."/>
        </authorList>
    </citation>
    <scope>NUCLEOTIDE SEQUENCE [LARGE SCALE GENOMIC DNA]</scope>
    <source>
        <strain evidence="8 9">SYSU G07066</strain>
    </source>
</reference>
<keyword evidence="2" id="KW-0677">Repeat</keyword>
<dbReference type="InterPro" id="IPR056413">
    <property type="entry name" value="TPR_CcmH_CycH"/>
</dbReference>
<evidence type="ECO:0000256" key="2">
    <source>
        <dbReference type="ARBA" id="ARBA00022737"/>
    </source>
</evidence>
<keyword evidence="6" id="KW-0472">Membrane</keyword>
<dbReference type="Proteomes" id="UP001375743">
    <property type="component" value="Unassembled WGS sequence"/>
</dbReference>
<keyword evidence="9" id="KW-1185">Reference proteome</keyword>